<dbReference type="AlphaFoldDB" id="A0A3G2RAE0"/>
<protein>
    <submittedName>
        <fullName evidence="2">Carboxymuconolactone decarboxylase family protein</fullName>
    </submittedName>
</protein>
<dbReference type="InterPro" id="IPR029032">
    <property type="entry name" value="AhpD-like"/>
</dbReference>
<dbReference type="Proteomes" id="UP000280960">
    <property type="component" value="Chromosome"/>
</dbReference>
<dbReference type="InterPro" id="IPR004675">
    <property type="entry name" value="AhpD_core"/>
</dbReference>
<dbReference type="Pfam" id="PF02627">
    <property type="entry name" value="CMD"/>
    <property type="match status" value="1"/>
</dbReference>
<dbReference type="KEGG" id="bacg:D2962_15015"/>
<reference evidence="2 3" key="1">
    <citation type="submission" date="2018-10" db="EMBL/GenBank/DDBJ databases">
        <authorList>
            <person name="Zhang X."/>
        </authorList>
    </citation>
    <scope>NUCLEOTIDE SEQUENCE [LARGE SCALE GENOMIC DNA]</scope>
    <source>
        <strain evidence="2 3">SK-G1</strain>
    </source>
</reference>
<dbReference type="SUPFAM" id="SSF69118">
    <property type="entry name" value="AhpD-like"/>
    <property type="match status" value="1"/>
</dbReference>
<evidence type="ECO:0000313" key="3">
    <source>
        <dbReference type="Proteomes" id="UP000280960"/>
    </source>
</evidence>
<dbReference type="Gene3D" id="1.20.1290.10">
    <property type="entry name" value="AhpD-like"/>
    <property type="match status" value="1"/>
</dbReference>
<dbReference type="EMBL" id="CP033169">
    <property type="protein sequence ID" value="AYO32329.1"/>
    <property type="molecule type" value="Genomic_DNA"/>
</dbReference>
<proteinExistence type="predicted"/>
<feature type="domain" description="Carboxymuconolactone decarboxylase-like" evidence="1">
    <location>
        <begin position="2"/>
        <end position="50"/>
    </location>
</feature>
<evidence type="ECO:0000259" key="1">
    <source>
        <dbReference type="Pfam" id="PF02627"/>
    </source>
</evidence>
<evidence type="ECO:0000313" key="2">
    <source>
        <dbReference type="EMBL" id="AYO32329.1"/>
    </source>
</evidence>
<dbReference type="GO" id="GO:0051920">
    <property type="term" value="F:peroxiredoxin activity"/>
    <property type="evidence" value="ECO:0007669"/>
    <property type="project" value="InterPro"/>
</dbReference>
<gene>
    <name evidence="2" type="ORF">D2962_15015</name>
</gene>
<organism evidence="2 3">
    <name type="scientific">Biomaibacter acetigenes</name>
    <dbReference type="NCBI Taxonomy" id="2316383"/>
    <lineage>
        <taxon>Bacteria</taxon>
        <taxon>Bacillati</taxon>
        <taxon>Bacillota</taxon>
        <taxon>Clostridia</taxon>
        <taxon>Thermosediminibacterales</taxon>
        <taxon>Tepidanaerobacteraceae</taxon>
        <taxon>Biomaibacter</taxon>
    </lineage>
</organism>
<sequence length="72" mass="8324">MIDDKIRELIAIGASIGANCVPCLRYHYSYAYELGVSSEDIQQAIEIGKMVREQPKKHIDEEIPELQKRYQK</sequence>
<dbReference type="NCBIfam" id="TIGR00778">
    <property type="entry name" value="ahpD_dom"/>
    <property type="match status" value="1"/>
</dbReference>
<dbReference type="InterPro" id="IPR003779">
    <property type="entry name" value="CMD-like"/>
</dbReference>
<name>A0A3G2RAE0_9FIRM</name>
<accession>A0A3G2RAE0</accession>
<keyword evidence="3" id="KW-1185">Reference proteome</keyword>